<dbReference type="Gene3D" id="1.25.40.10">
    <property type="entry name" value="Tetratricopeptide repeat domain"/>
    <property type="match status" value="1"/>
</dbReference>
<evidence type="ECO:0000313" key="1">
    <source>
        <dbReference type="EMBL" id="KAK4015772.1"/>
    </source>
</evidence>
<organism evidence="1 2">
    <name type="scientific">Daphnia magna</name>
    <dbReference type="NCBI Taxonomy" id="35525"/>
    <lineage>
        <taxon>Eukaryota</taxon>
        <taxon>Metazoa</taxon>
        <taxon>Ecdysozoa</taxon>
        <taxon>Arthropoda</taxon>
        <taxon>Crustacea</taxon>
        <taxon>Branchiopoda</taxon>
        <taxon>Diplostraca</taxon>
        <taxon>Cladocera</taxon>
        <taxon>Anomopoda</taxon>
        <taxon>Daphniidae</taxon>
        <taxon>Daphnia</taxon>
    </lineage>
</organism>
<dbReference type="InterPro" id="IPR040239">
    <property type="entry name" value="HcpB-like"/>
</dbReference>
<comment type="caution">
    <text evidence="1">The sequence shown here is derived from an EMBL/GenBank/DDBJ whole genome shotgun (WGS) entry which is preliminary data.</text>
</comment>
<dbReference type="PANTHER" id="PTHR13891:SF1">
    <property type="entry name" value="CYTOCHROME C OXIDASE ASSEMBLY FACTOR 7"/>
    <property type="match status" value="1"/>
</dbReference>
<dbReference type="PANTHER" id="PTHR13891">
    <property type="entry name" value="CYTOCHROME C OXIDASE ASSEMBLY FACTOR 7"/>
    <property type="match status" value="1"/>
</dbReference>
<dbReference type="InterPro" id="IPR011990">
    <property type="entry name" value="TPR-like_helical_dom_sf"/>
</dbReference>
<dbReference type="EMBL" id="JAOYFB010000005">
    <property type="protein sequence ID" value="KAK4015772.1"/>
    <property type="molecule type" value="Genomic_DNA"/>
</dbReference>
<gene>
    <name evidence="1" type="ORF">OUZ56_030744</name>
</gene>
<name>A0ABQ9ZS71_9CRUS</name>
<proteinExistence type="predicted"/>
<dbReference type="SUPFAM" id="SSF81901">
    <property type="entry name" value="HCP-like"/>
    <property type="match status" value="1"/>
</dbReference>
<dbReference type="Proteomes" id="UP001234178">
    <property type="component" value="Unassembled WGS sequence"/>
</dbReference>
<protein>
    <submittedName>
        <fullName evidence="1">Uncharacterized protein</fullName>
    </submittedName>
</protein>
<accession>A0ABQ9ZS71</accession>
<keyword evidence="2" id="KW-1185">Reference proteome</keyword>
<sequence>MAWDLSDKEERKTLMKQLGFEYREKCLRQKNPKDCHYLAHFLETVNKDVAKAASLLRKTCDDHKYGDSCHKFASLVRSGIAGIDPIVSVDYDRKGCDYGHAKSCFHAAMAIVSDAYDGGPILSKKVEPNDPLEVANLLDRGCDLGCDNSCYLAGGLYLVGVPGILEKNVSVTYRYDLKACQLGNQIACANLRGALPVECPGHDNPMSNGFLIRRLQLKIRNERLRRECSNSL</sequence>
<reference evidence="1 2" key="1">
    <citation type="journal article" date="2023" name="Nucleic Acids Res.">
        <title>The hologenome of Daphnia magna reveals possible DNA methylation and microbiome-mediated evolution of the host genome.</title>
        <authorList>
            <person name="Chaturvedi A."/>
            <person name="Li X."/>
            <person name="Dhandapani V."/>
            <person name="Marshall H."/>
            <person name="Kissane S."/>
            <person name="Cuenca-Cambronero M."/>
            <person name="Asole G."/>
            <person name="Calvet F."/>
            <person name="Ruiz-Romero M."/>
            <person name="Marangio P."/>
            <person name="Guigo R."/>
            <person name="Rago D."/>
            <person name="Mirbahai L."/>
            <person name="Eastwood N."/>
            <person name="Colbourne J.K."/>
            <person name="Zhou J."/>
            <person name="Mallon E."/>
            <person name="Orsini L."/>
        </authorList>
    </citation>
    <scope>NUCLEOTIDE SEQUENCE [LARGE SCALE GENOMIC DNA]</scope>
    <source>
        <strain evidence="1">LRV0_1</strain>
    </source>
</reference>
<evidence type="ECO:0000313" key="2">
    <source>
        <dbReference type="Proteomes" id="UP001234178"/>
    </source>
</evidence>